<dbReference type="AlphaFoldDB" id="A0A7W7NWD3"/>
<gene>
    <name evidence="1" type="ORF">HNO88_002535</name>
</gene>
<evidence type="ECO:0000313" key="2">
    <source>
        <dbReference type="Proteomes" id="UP000555448"/>
    </source>
</evidence>
<dbReference type="RefSeq" id="WP_184245635.1">
    <property type="nucleotide sequence ID" value="NZ_JACHLR010000010.1"/>
</dbReference>
<name>A0A7W7NWD3_9SPHN</name>
<proteinExistence type="predicted"/>
<sequence length="95" mass="10442">MDAPHYPPAKAYIAPRRIPRVLSSHDTPIAVLQSIPAAWAIVNKEIPGMDRRIGNEQLQVHLGNFSLASLLVFGVVQPEPLKRIDEQLKALGEVA</sequence>
<dbReference type="EMBL" id="JACHLR010000010">
    <property type="protein sequence ID" value="MBB4859206.1"/>
    <property type="molecule type" value="Genomic_DNA"/>
</dbReference>
<evidence type="ECO:0000313" key="1">
    <source>
        <dbReference type="EMBL" id="MBB4859206.1"/>
    </source>
</evidence>
<protein>
    <submittedName>
        <fullName evidence="1">Uncharacterized protein</fullName>
    </submittedName>
</protein>
<reference evidence="1 2" key="1">
    <citation type="submission" date="2020-08" db="EMBL/GenBank/DDBJ databases">
        <title>Functional genomics of gut bacteria from endangered species of beetles.</title>
        <authorList>
            <person name="Carlos-Shanley C."/>
        </authorList>
    </citation>
    <scope>NUCLEOTIDE SEQUENCE [LARGE SCALE GENOMIC DNA]</scope>
    <source>
        <strain evidence="1 2">S00245</strain>
    </source>
</reference>
<comment type="caution">
    <text evidence="1">The sequence shown here is derived from an EMBL/GenBank/DDBJ whole genome shotgun (WGS) entry which is preliminary data.</text>
</comment>
<keyword evidence="2" id="KW-1185">Reference proteome</keyword>
<organism evidence="1 2">
    <name type="scientific">Novosphingobium chloroacetimidivorans</name>
    <dbReference type="NCBI Taxonomy" id="1428314"/>
    <lineage>
        <taxon>Bacteria</taxon>
        <taxon>Pseudomonadati</taxon>
        <taxon>Pseudomonadota</taxon>
        <taxon>Alphaproteobacteria</taxon>
        <taxon>Sphingomonadales</taxon>
        <taxon>Sphingomonadaceae</taxon>
        <taxon>Novosphingobium</taxon>
    </lineage>
</organism>
<dbReference type="Proteomes" id="UP000555448">
    <property type="component" value="Unassembled WGS sequence"/>
</dbReference>
<accession>A0A7W7NWD3</accession>